<sequence>MGLHYLPERTNRKTQGEILSLTRKILEWENLANSLQHPLCLTEEVLLLARQIEKHQTERAMLLRCPAERREHRQSQPHPCRLEEEMRNGMSKAKAKSTEL</sequence>
<proteinExistence type="predicted"/>
<dbReference type="AlphaFoldDB" id="A0A7S4DKP4"/>
<name>A0A7S4DKP4_9EUKA</name>
<evidence type="ECO:0000256" key="1">
    <source>
        <dbReference type="SAM" id="MobiDB-lite"/>
    </source>
</evidence>
<evidence type="ECO:0000313" key="2">
    <source>
        <dbReference type="EMBL" id="CAE0654902.1"/>
    </source>
</evidence>
<gene>
    <name evidence="2" type="ORF">LGLO00237_LOCUS7147</name>
</gene>
<dbReference type="EMBL" id="HBIV01009442">
    <property type="protein sequence ID" value="CAE0654902.1"/>
    <property type="molecule type" value="Transcribed_RNA"/>
</dbReference>
<accession>A0A7S4DKP4</accession>
<organism evidence="2">
    <name type="scientific">Lotharella globosa</name>
    <dbReference type="NCBI Taxonomy" id="91324"/>
    <lineage>
        <taxon>Eukaryota</taxon>
        <taxon>Sar</taxon>
        <taxon>Rhizaria</taxon>
        <taxon>Cercozoa</taxon>
        <taxon>Chlorarachniophyceae</taxon>
        <taxon>Lotharella</taxon>
    </lineage>
</organism>
<feature type="region of interest" description="Disordered" evidence="1">
    <location>
        <begin position="67"/>
        <end position="100"/>
    </location>
</feature>
<protein>
    <submittedName>
        <fullName evidence="2">Uncharacterized protein</fullName>
    </submittedName>
</protein>
<feature type="compositionally biased region" description="Basic and acidic residues" evidence="1">
    <location>
        <begin position="67"/>
        <end position="87"/>
    </location>
</feature>
<reference evidence="2" key="1">
    <citation type="submission" date="2021-01" db="EMBL/GenBank/DDBJ databases">
        <authorList>
            <person name="Corre E."/>
            <person name="Pelletier E."/>
            <person name="Niang G."/>
            <person name="Scheremetjew M."/>
            <person name="Finn R."/>
            <person name="Kale V."/>
            <person name="Holt S."/>
            <person name="Cochrane G."/>
            <person name="Meng A."/>
            <person name="Brown T."/>
            <person name="Cohen L."/>
        </authorList>
    </citation>
    <scope>NUCLEOTIDE SEQUENCE</scope>
    <source>
        <strain evidence="2">CCCM811</strain>
    </source>
</reference>